<dbReference type="SMART" id="SM00753">
    <property type="entry name" value="PAM"/>
    <property type="match status" value="1"/>
</dbReference>
<evidence type="ECO:0000313" key="6">
    <source>
        <dbReference type="Proteomes" id="UP000008983"/>
    </source>
</evidence>
<comment type="similarity">
    <text evidence="1">Belongs to the proteasome subunit S9 family.</text>
</comment>
<evidence type="ECO:0000256" key="1">
    <source>
        <dbReference type="ARBA" id="ARBA00007454"/>
    </source>
</evidence>
<dbReference type="GO" id="GO:0000502">
    <property type="term" value="C:proteasome complex"/>
    <property type="evidence" value="ECO:0007669"/>
    <property type="project" value="UniProtKB-KW"/>
</dbReference>
<accession>G0QQT4</accession>
<dbReference type="AlphaFoldDB" id="G0QQT4"/>
<dbReference type="RefSeq" id="XP_004036412.1">
    <property type="nucleotide sequence ID" value="XM_004036364.1"/>
</dbReference>
<protein>
    <submittedName>
        <fullName evidence="5">Pci domain protein</fullName>
    </submittedName>
</protein>
<keyword evidence="3" id="KW-0175">Coiled coil</keyword>
<dbReference type="InterPro" id="IPR040773">
    <property type="entry name" value="Rpn6_N"/>
</dbReference>
<gene>
    <name evidence="5" type="ORF">IMG5_083610</name>
</gene>
<dbReference type="PROSITE" id="PS50250">
    <property type="entry name" value="PCI"/>
    <property type="match status" value="1"/>
</dbReference>
<dbReference type="SUPFAM" id="SSF46785">
    <property type="entry name" value="Winged helix' DNA-binding domain"/>
    <property type="match status" value="1"/>
</dbReference>
<dbReference type="InterPro" id="IPR036390">
    <property type="entry name" value="WH_DNA-bd_sf"/>
</dbReference>
<keyword evidence="2" id="KW-0647">Proteasome</keyword>
<feature type="non-terminal residue" evidence="5">
    <location>
        <position position="1"/>
    </location>
</feature>
<dbReference type="InParanoid" id="G0QQT4"/>
<dbReference type="EMBL" id="GL983675">
    <property type="protein sequence ID" value="EGR32426.1"/>
    <property type="molecule type" value="Genomic_DNA"/>
</dbReference>
<evidence type="ECO:0000256" key="3">
    <source>
        <dbReference type="SAM" id="Coils"/>
    </source>
</evidence>
<dbReference type="eggNOG" id="KOG1463">
    <property type="taxonomic scope" value="Eukaryota"/>
</dbReference>
<dbReference type="SMART" id="SM00088">
    <property type="entry name" value="PINT"/>
    <property type="match status" value="1"/>
</dbReference>
<keyword evidence="6" id="KW-1185">Reference proteome</keyword>
<sequence length="432" mass="50111">KIYIIKMSVQNKSNIEQLYEKYENQQKAQPFLEQEKQLLMIINTECNPTDENFKIKEKCFYSLAEQYKKQNNAQKIGDLITTQKEQINQFTKAKAAKVIKNLIEYVSLMPNTEDLQIKLFEYLIDWCKREERTYLRHRIEIKLATLHNQNQNYTKALLLIENILKETRKADDKQLLVEAQLIESKIQYSLENLAKSKASLTASRACANSIYCSPALQADIDMMSGILQAEDKDYKTAYSYFYEAFEALNSADDVKAIKALKYMLLCKIMTGNYDDINQLLSGKYGLKYAGDDLQAMKQITLAYQANSLQQFSKLITEYSKQITGDAIIKNQLNQLHDQLLEQNLFRVIEPYTRVQISHISEQIKLNQELIQSKLSELILDKKIDGTLDQGSGCLILFDDIKCDDLYKNALEHNNQMEKVTEKLFQKAKQLKL</sequence>
<feature type="coiled-coil region" evidence="3">
    <location>
        <begin position="5"/>
        <end position="35"/>
    </location>
</feature>
<evidence type="ECO:0000256" key="2">
    <source>
        <dbReference type="ARBA" id="ARBA00022942"/>
    </source>
</evidence>
<dbReference type="Proteomes" id="UP000008983">
    <property type="component" value="Unassembled WGS sequence"/>
</dbReference>
<dbReference type="InterPro" id="IPR000717">
    <property type="entry name" value="PCI_dom"/>
</dbReference>
<proteinExistence type="inferred from homology"/>
<dbReference type="InterPro" id="IPR050871">
    <property type="entry name" value="26S_Proteasome/COP9_Components"/>
</dbReference>
<dbReference type="Gene3D" id="1.25.40.570">
    <property type="match status" value="1"/>
</dbReference>
<dbReference type="OrthoDB" id="1418352at2759"/>
<dbReference type="FunCoup" id="G0QQT4">
    <property type="interactions" value="514"/>
</dbReference>
<dbReference type="OMA" id="ESKIYHA"/>
<dbReference type="Pfam" id="PF18055">
    <property type="entry name" value="RPN6_N"/>
    <property type="match status" value="1"/>
</dbReference>
<dbReference type="STRING" id="857967.G0QQT4"/>
<organism evidence="5 6">
    <name type="scientific">Ichthyophthirius multifiliis</name>
    <name type="common">White spot disease agent</name>
    <name type="synonym">Ich</name>
    <dbReference type="NCBI Taxonomy" id="5932"/>
    <lineage>
        <taxon>Eukaryota</taxon>
        <taxon>Sar</taxon>
        <taxon>Alveolata</taxon>
        <taxon>Ciliophora</taxon>
        <taxon>Intramacronucleata</taxon>
        <taxon>Oligohymenophorea</taxon>
        <taxon>Hymenostomatida</taxon>
        <taxon>Ophryoglenina</taxon>
        <taxon>Ichthyophthirius</taxon>
    </lineage>
</organism>
<evidence type="ECO:0000313" key="5">
    <source>
        <dbReference type="EMBL" id="EGR32426.1"/>
    </source>
</evidence>
<evidence type="ECO:0000259" key="4">
    <source>
        <dbReference type="PROSITE" id="PS50250"/>
    </source>
</evidence>
<feature type="domain" description="PCI" evidence="4">
    <location>
        <begin position="233"/>
        <end position="401"/>
    </location>
</feature>
<reference evidence="5 6" key="1">
    <citation type="submission" date="2011-07" db="EMBL/GenBank/DDBJ databases">
        <authorList>
            <person name="Coyne R."/>
            <person name="Brami D."/>
            <person name="Johnson J."/>
            <person name="Hostetler J."/>
            <person name="Hannick L."/>
            <person name="Clark T."/>
            <person name="Cassidy-Hanley D."/>
            <person name="Inman J."/>
        </authorList>
    </citation>
    <scope>NUCLEOTIDE SEQUENCE [LARGE SCALE GENOMIC DNA]</scope>
    <source>
        <strain evidence="5 6">G5</strain>
    </source>
</reference>
<dbReference type="Pfam" id="PF01399">
    <property type="entry name" value="PCI"/>
    <property type="match status" value="1"/>
</dbReference>
<dbReference type="PANTHER" id="PTHR10678">
    <property type="entry name" value="26S PROTEASOME NON-ATPASE REGULATORY SUBUNIT 11/COP9 SIGNALOSOME COMPLEX SUBUNIT 2"/>
    <property type="match status" value="1"/>
</dbReference>
<dbReference type="GeneID" id="14908583"/>
<name>G0QQT4_ICHMU</name>